<proteinExistence type="predicted"/>
<sequence length="195" mass="20192">MRAALDGAATGGAPAPAGRARYRMSNVDAALAGGLLTVDGATGDLVFRHPLVRSALLQSATPNERRAAHAELARLHREDIERQAAHPAKLLGAGLGRAAVAIGPAQIKGVKALPPAQPRAGFPVLGNPANRRRAVSLTAAQFRYGLGNALPPAVSDDLHARLTIPSPGRPLFQAAFANFARRSPAAVATDNTDRC</sequence>
<evidence type="ECO:0000313" key="1">
    <source>
        <dbReference type="EMBL" id="XDQ59315.1"/>
    </source>
</evidence>
<accession>A0AB39S0A1</accession>
<organism evidence="1">
    <name type="scientific">Streptomyces sp. R41</name>
    <dbReference type="NCBI Taxonomy" id="3238632"/>
    <lineage>
        <taxon>Bacteria</taxon>
        <taxon>Bacillati</taxon>
        <taxon>Actinomycetota</taxon>
        <taxon>Actinomycetes</taxon>
        <taxon>Kitasatosporales</taxon>
        <taxon>Streptomycetaceae</taxon>
        <taxon>Streptomyces</taxon>
    </lineage>
</organism>
<reference evidence="1" key="1">
    <citation type="submission" date="2024-07" db="EMBL/GenBank/DDBJ databases">
        <authorList>
            <person name="Yu S.T."/>
        </authorList>
    </citation>
    <scope>NUCLEOTIDE SEQUENCE</scope>
    <source>
        <strain evidence="1">R41</strain>
    </source>
</reference>
<dbReference type="AlphaFoldDB" id="A0AB39S0A1"/>
<protein>
    <submittedName>
        <fullName evidence="1">Uncharacterized protein</fullName>
    </submittedName>
</protein>
<dbReference type="RefSeq" id="WP_369252961.1">
    <property type="nucleotide sequence ID" value="NZ_CP163443.1"/>
</dbReference>
<gene>
    <name evidence="1" type="ORF">AB5J53_42755</name>
</gene>
<dbReference type="EMBL" id="CP163443">
    <property type="protein sequence ID" value="XDQ59315.1"/>
    <property type="molecule type" value="Genomic_DNA"/>
</dbReference>
<name>A0AB39S0A1_9ACTN</name>